<proteinExistence type="predicted"/>
<protein>
    <recommendedName>
        <fullName evidence="3">PilZ domain-containing protein</fullName>
    </recommendedName>
</protein>
<dbReference type="RefSeq" id="WP_329774400.1">
    <property type="nucleotide sequence ID" value="NZ_JAYDYW010000004.1"/>
</dbReference>
<accession>A0ABU7G0T5</accession>
<reference evidence="1 2" key="2">
    <citation type="submission" date="2023-12" db="EMBL/GenBank/DDBJ databases">
        <authorList>
            <consortium name="Cladostephus spongiosus"/>
            <person name="Lorente B."/>
            <person name="Cabral C."/>
            <person name="Frias J."/>
            <person name="Faria J."/>
            <person name="Toubarro D."/>
        </authorList>
    </citation>
    <scope>NUCLEOTIDE SEQUENCE [LARGE SCALE GENOMIC DNA]</scope>
    <source>
        <strain evidence="1 2">ZMCS4</strain>
    </source>
</reference>
<sequence length="192" mass="21835">MQEQQYFSVTHQLNVNLEPIEQNDLPQSKAAFEASIPEPFTLANPGQHHSLLGLRAIKQLGEAGEQLLSYLQAQEQKLNRVLSYVLVQQDSPEHRTLSHQFGGSEIHCFWPQALESGQLVRLKIFLPEESTAVYCYGEVQQSKAIAHRSEHLLEINYKLIRDEDVEALVRASLHIQSQQLKARADARQQADK</sequence>
<organism evidence="1 2">
    <name type="scientific">Agarivorans aestuarii</name>
    <dbReference type="NCBI Taxonomy" id="1563703"/>
    <lineage>
        <taxon>Bacteria</taxon>
        <taxon>Pseudomonadati</taxon>
        <taxon>Pseudomonadota</taxon>
        <taxon>Gammaproteobacteria</taxon>
        <taxon>Alteromonadales</taxon>
        <taxon>Alteromonadaceae</taxon>
        <taxon>Agarivorans</taxon>
    </lineage>
</organism>
<evidence type="ECO:0000313" key="2">
    <source>
        <dbReference type="Proteomes" id="UP001310248"/>
    </source>
</evidence>
<reference evidence="2" key="1">
    <citation type="submission" date="2023-07" db="EMBL/GenBank/DDBJ databases">
        <title>Draft genome sequence of Agarivorans aestuarii strain ZMCS4, a CAZymes producing bacteria isolated from the marine brown algae Clodostephus spongiosus.</title>
        <authorList>
            <person name="Lorente B."/>
            <person name="Cabral C."/>
            <person name="Frias J."/>
            <person name="Faria J."/>
            <person name="Toubarro D."/>
        </authorList>
    </citation>
    <scope>NUCLEOTIDE SEQUENCE [LARGE SCALE GENOMIC DNA]</scope>
    <source>
        <strain evidence="2">ZMCS4</strain>
    </source>
</reference>
<keyword evidence="2" id="KW-1185">Reference proteome</keyword>
<dbReference type="EMBL" id="JAYDYW010000004">
    <property type="protein sequence ID" value="MEE1673027.1"/>
    <property type="molecule type" value="Genomic_DNA"/>
</dbReference>
<name>A0ABU7G0T5_9ALTE</name>
<dbReference type="Proteomes" id="UP001310248">
    <property type="component" value="Unassembled WGS sequence"/>
</dbReference>
<comment type="caution">
    <text evidence="1">The sequence shown here is derived from an EMBL/GenBank/DDBJ whole genome shotgun (WGS) entry which is preliminary data.</text>
</comment>
<gene>
    <name evidence="1" type="ORF">SNR37_002439</name>
</gene>
<evidence type="ECO:0000313" key="1">
    <source>
        <dbReference type="EMBL" id="MEE1673027.1"/>
    </source>
</evidence>
<evidence type="ECO:0008006" key="3">
    <source>
        <dbReference type="Google" id="ProtNLM"/>
    </source>
</evidence>